<feature type="compositionally biased region" description="Low complexity" evidence="1">
    <location>
        <begin position="79"/>
        <end position="89"/>
    </location>
</feature>
<dbReference type="EMBL" id="CP111017">
    <property type="protein sequence ID" value="WAR08880.1"/>
    <property type="molecule type" value="Genomic_DNA"/>
</dbReference>
<feature type="compositionally biased region" description="Polar residues" evidence="1">
    <location>
        <begin position="95"/>
        <end position="139"/>
    </location>
</feature>
<evidence type="ECO:0000256" key="1">
    <source>
        <dbReference type="SAM" id="MobiDB-lite"/>
    </source>
</evidence>
<gene>
    <name evidence="2" type="ORF">MAR_018838</name>
</gene>
<sequence length="215" mass="23910">MGISKDNNKTKDFKINNNSNSSSSNNNSSSYSVEGGISTSRSLRDIILEEEARSNKKLSKQSTNSEMKAKFSWRDVKKQQQNKQKGQGQEEVTYEGQSWGLQGSNRNQVTAGSPTLKINPTKGVTSPQAWSTAGPTSSEPPEIPWSGEIIQSPTNPICSFYDIVKDEQLKIEEQAIQDLLIHYKAADSVEERITVERVVTTAATPLWKRERLQSS</sequence>
<evidence type="ECO:0000313" key="2">
    <source>
        <dbReference type="EMBL" id="WAR08880.1"/>
    </source>
</evidence>
<feature type="region of interest" description="Disordered" evidence="1">
    <location>
        <begin position="52"/>
        <end position="144"/>
    </location>
</feature>
<name>A0ABY7EG74_MYAAR</name>
<protein>
    <submittedName>
        <fullName evidence="2">Uncharacterized protein</fullName>
    </submittedName>
</protein>
<feature type="compositionally biased region" description="Basic and acidic residues" evidence="1">
    <location>
        <begin position="67"/>
        <end position="78"/>
    </location>
</feature>
<accession>A0ABY7EG74</accession>
<proteinExistence type="predicted"/>
<evidence type="ECO:0000313" key="3">
    <source>
        <dbReference type="Proteomes" id="UP001164746"/>
    </source>
</evidence>
<dbReference type="Proteomes" id="UP001164746">
    <property type="component" value="Chromosome 6"/>
</dbReference>
<feature type="region of interest" description="Disordered" evidence="1">
    <location>
        <begin position="1"/>
        <end position="40"/>
    </location>
</feature>
<feature type="compositionally biased region" description="Basic and acidic residues" evidence="1">
    <location>
        <begin position="1"/>
        <end position="14"/>
    </location>
</feature>
<keyword evidence="3" id="KW-1185">Reference proteome</keyword>
<reference evidence="2" key="1">
    <citation type="submission" date="2022-11" db="EMBL/GenBank/DDBJ databases">
        <title>Centuries of genome instability and evolution in soft-shell clam transmissible cancer (bioRxiv).</title>
        <authorList>
            <person name="Hart S.F.M."/>
            <person name="Yonemitsu M.A."/>
            <person name="Giersch R.M."/>
            <person name="Beal B.F."/>
            <person name="Arriagada G."/>
            <person name="Davis B.W."/>
            <person name="Ostrander E.A."/>
            <person name="Goff S.P."/>
            <person name="Metzger M.J."/>
        </authorList>
    </citation>
    <scope>NUCLEOTIDE SEQUENCE</scope>
    <source>
        <strain evidence="2">MELC-2E11</strain>
        <tissue evidence="2">Siphon/mantle</tissue>
    </source>
</reference>
<feature type="compositionally biased region" description="Low complexity" evidence="1">
    <location>
        <begin position="16"/>
        <end position="30"/>
    </location>
</feature>
<organism evidence="2 3">
    <name type="scientific">Mya arenaria</name>
    <name type="common">Soft-shell clam</name>
    <dbReference type="NCBI Taxonomy" id="6604"/>
    <lineage>
        <taxon>Eukaryota</taxon>
        <taxon>Metazoa</taxon>
        <taxon>Spiralia</taxon>
        <taxon>Lophotrochozoa</taxon>
        <taxon>Mollusca</taxon>
        <taxon>Bivalvia</taxon>
        <taxon>Autobranchia</taxon>
        <taxon>Heteroconchia</taxon>
        <taxon>Euheterodonta</taxon>
        <taxon>Imparidentia</taxon>
        <taxon>Neoheterodontei</taxon>
        <taxon>Myida</taxon>
        <taxon>Myoidea</taxon>
        <taxon>Myidae</taxon>
        <taxon>Mya</taxon>
    </lineage>
</organism>